<gene>
    <name evidence="6" type="ORF">EDS130_LOCUS30448</name>
    <name evidence="5" type="ORF">XAT740_LOCUS17315</name>
</gene>
<dbReference type="PROSITE" id="PS50235">
    <property type="entry name" value="USP_3"/>
    <property type="match status" value="1"/>
</dbReference>
<dbReference type="InterPro" id="IPR018200">
    <property type="entry name" value="USP_CS"/>
</dbReference>
<dbReference type="EMBL" id="CAJNOR010001126">
    <property type="protein sequence ID" value="CAF1080900.1"/>
    <property type="molecule type" value="Genomic_DNA"/>
</dbReference>
<dbReference type="AlphaFoldDB" id="A0A815DHR4"/>
<evidence type="ECO:0000256" key="1">
    <source>
        <dbReference type="ARBA" id="ARBA00000707"/>
    </source>
</evidence>
<dbReference type="PROSITE" id="PS00972">
    <property type="entry name" value="USP_1"/>
    <property type="match status" value="1"/>
</dbReference>
<feature type="region of interest" description="Disordered" evidence="3">
    <location>
        <begin position="162"/>
        <end position="193"/>
    </location>
</feature>
<keyword evidence="2" id="KW-0788">Thiol protease</keyword>
<sequence length="691" mass="80113">MSGYLTYYQSNGCFRWYECHPSCHRSVQFFTTTQLHSRTQYVDGHLISEYDLIKSRCPDYNDQYLICSLHRHLFCERYIPNRWCSYHGCYSTNDLAYIGVRAALAIGNVPIFGLLCVMHRNYYEQQMLARNLRCILITRPESLPVMDCQQLLSENKIGEHANSRSYSTMQKSEASMTSTTMRDPEAGQSFEPTTDQNQQFQSNISRPIVDECVIQVKDTNRNHQKRRPDTQSSPSQLSSIEPMEVQKYIQIEICADLSSYHQSEAITLSETDTFSTLKAKIIERFPHTATTNDVSLFYKADRSENSRWKKLKNEEENRLPSELSFNHDYIATCAAPDSLEIKSTASHNAQPSNCSAKNHALYPLPGLINFGNTCFMNSALQCLNHIKPFFDYFHSDVVKTLLYEIKNSEEAKWKLTQLYQELIDSFCSPLGGPVAPRELHFKFGQIAPHFYNYYQHDAIEFLNILLDTLHEGLMQITQKDDTIISELFHAQITTEITCRCCRKPANTDDSFSFLPLPVPEQHKDRTSQHTSEYKLDDCFRLFFQSENIGDHGKWYCEHCKELTDANKTLALKKLPPVLIIQFKRFNYNLRSHAKNNTLIAYDLDNFDVNEYVDSQYRNNRTRYNLIAVVNHQGNLLGGHFVTYAKLPRTSEWYEYNDDQVIKADKSIHENNSRAYILLYQQEENVDTGTAV</sequence>
<evidence type="ECO:0000256" key="2">
    <source>
        <dbReference type="RuleBase" id="RU366025"/>
    </source>
</evidence>
<dbReference type="GO" id="GO:0004843">
    <property type="term" value="F:cysteine-type deubiquitinase activity"/>
    <property type="evidence" value="ECO:0007669"/>
    <property type="project" value="UniProtKB-UniRule"/>
</dbReference>
<protein>
    <recommendedName>
        <fullName evidence="2">Ubiquitin carboxyl-terminal hydrolase</fullName>
        <ecNumber evidence="2">3.4.19.12</ecNumber>
    </recommendedName>
</protein>
<dbReference type="InterPro" id="IPR028889">
    <property type="entry name" value="USP"/>
</dbReference>
<dbReference type="GO" id="GO:0006508">
    <property type="term" value="P:proteolysis"/>
    <property type="evidence" value="ECO:0007669"/>
    <property type="project" value="UniProtKB-KW"/>
</dbReference>
<comment type="catalytic activity">
    <reaction evidence="1 2">
        <text>Thiol-dependent hydrolysis of ester, thioester, amide, peptide and isopeptide bonds formed by the C-terminal Gly of ubiquitin (a 76-residue protein attached to proteins as an intracellular targeting signal).</text>
        <dbReference type="EC" id="3.4.19.12"/>
    </reaction>
</comment>
<organism evidence="6 8">
    <name type="scientific">Adineta ricciae</name>
    <name type="common">Rotifer</name>
    <dbReference type="NCBI Taxonomy" id="249248"/>
    <lineage>
        <taxon>Eukaryota</taxon>
        <taxon>Metazoa</taxon>
        <taxon>Spiralia</taxon>
        <taxon>Gnathifera</taxon>
        <taxon>Rotifera</taxon>
        <taxon>Eurotatoria</taxon>
        <taxon>Bdelloidea</taxon>
        <taxon>Adinetida</taxon>
        <taxon>Adinetidae</taxon>
        <taxon>Adineta</taxon>
    </lineage>
</organism>
<dbReference type="PANTHER" id="PTHR21646:SF76">
    <property type="entry name" value="UBIQUITIN CARBOXYL-TERMINAL HYDROLASE 32"/>
    <property type="match status" value="1"/>
</dbReference>
<dbReference type="InterPro" id="IPR038765">
    <property type="entry name" value="Papain-like_cys_pep_sf"/>
</dbReference>
<evidence type="ECO:0000313" key="5">
    <source>
        <dbReference type="EMBL" id="CAF1080900.1"/>
    </source>
</evidence>
<feature type="compositionally biased region" description="Polar residues" evidence="3">
    <location>
        <begin position="163"/>
        <end position="181"/>
    </location>
</feature>
<dbReference type="CDD" id="cd02674">
    <property type="entry name" value="Peptidase_C19R"/>
    <property type="match status" value="1"/>
</dbReference>
<name>A0A815DHR4_ADIRI</name>
<dbReference type="InterPro" id="IPR001394">
    <property type="entry name" value="Peptidase_C19_UCH"/>
</dbReference>
<dbReference type="PROSITE" id="PS00973">
    <property type="entry name" value="USP_2"/>
    <property type="match status" value="1"/>
</dbReference>
<dbReference type="GO" id="GO:0016579">
    <property type="term" value="P:protein deubiquitination"/>
    <property type="evidence" value="ECO:0007669"/>
    <property type="project" value="InterPro"/>
</dbReference>
<keyword evidence="2" id="KW-0645">Protease</keyword>
<evidence type="ECO:0000313" key="6">
    <source>
        <dbReference type="EMBL" id="CAF1298027.1"/>
    </source>
</evidence>
<proteinExistence type="inferred from homology"/>
<evidence type="ECO:0000313" key="7">
    <source>
        <dbReference type="Proteomes" id="UP000663828"/>
    </source>
</evidence>
<evidence type="ECO:0000259" key="4">
    <source>
        <dbReference type="PROSITE" id="PS50235"/>
    </source>
</evidence>
<feature type="domain" description="USP" evidence="4">
    <location>
        <begin position="365"/>
        <end position="682"/>
    </location>
</feature>
<dbReference type="Proteomes" id="UP000663828">
    <property type="component" value="Unassembled WGS sequence"/>
</dbReference>
<evidence type="ECO:0000313" key="8">
    <source>
        <dbReference type="Proteomes" id="UP000663852"/>
    </source>
</evidence>
<comment type="caution">
    <text evidence="6">The sequence shown here is derived from an EMBL/GenBank/DDBJ whole genome shotgun (WGS) entry which is preliminary data.</text>
</comment>
<feature type="compositionally biased region" description="Polar residues" evidence="3">
    <location>
        <begin position="230"/>
        <end position="239"/>
    </location>
</feature>
<dbReference type="PANTHER" id="PTHR21646">
    <property type="entry name" value="UBIQUITIN CARBOXYL-TERMINAL HYDROLASE"/>
    <property type="match status" value="1"/>
</dbReference>
<dbReference type="EMBL" id="CAJNOJ010000214">
    <property type="protein sequence ID" value="CAF1298027.1"/>
    <property type="molecule type" value="Genomic_DNA"/>
</dbReference>
<dbReference type="SUPFAM" id="SSF54001">
    <property type="entry name" value="Cysteine proteinases"/>
    <property type="match status" value="1"/>
</dbReference>
<dbReference type="EC" id="3.4.19.12" evidence="2"/>
<keyword evidence="2" id="KW-0833">Ubl conjugation pathway</keyword>
<reference evidence="6" key="1">
    <citation type="submission" date="2021-02" db="EMBL/GenBank/DDBJ databases">
        <authorList>
            <person name="Nowell W R."/>
        </authorList>
    </citation>
    <scope>NUCLEOTIDE SEQUENCE</scope>
</reference>
<dbReference type="OrthoDB" id="292964at2759"/>
<comment type="similarity">
    <text evidence="2">Belongs to the peptidase C19 family.</text>
</comment>
<dbReference type="Proteomes" id="UP000663852">
    <property type="component" value="Unassembled WGS sequence"/>
</dbReference>
<accession>A0A815DHR4</accession>
<keyword evidence="2" id="KW-0378">Hydrolase</keyword>
<dbReference type="InterPro" id="IPR050185">
    <property type="entry name" value="Ub_carboxyl-term_hydrolase"/>
</dbReference>
<dbReference type="Pfam" id="PF00443">
    <property type="entry name" value="UCH"/>
    <property type="match status" value="1"/>
</dbReference>
<feature type="region of interest" description="Disordered" evidence="3">
    <location>
        <begin position="218"/>
        <end position="241"/>
    </location>
</feature>
<evidence type="ECO:0000256" key="3">
    <source>
        <dbReference type="SAM" id="MobiDB-lite"/>
    </source>
</evidence>
<keyword evidence="7" id="KW-1185">Reference proteome</keyword>
<dbReference type="Gene3D" id="3.90.70.10">
    <property type="entry name" value="Cysteine proteinases"/>
    <property type="match status" value="1"/>
</dbReference>